<protein>
    <recommendedName>
        <fullName evidence="1">RNA helicase</fullName>
        <ecNumber evidence="1">3.6.4.13</ecNumber>
    </recommendedName>
</protein>
<dbReference type="GO" id="GO:0016787">
    <property type="term" value="F:hydrolase activity"/>
    <property type="evidence" value="ECO:0007669"/>
    <property type="project" value="UniProtKB-KW"/>
</dbReference>
<dbReference type="GO" id="GO:0005524">
    <property type="term" value="F:ATP binding"/>
    <property type="evidence" value="ECO:0007669"/>
    <property type="project" value="UniProtKB-KW"/>
</dbReference>
<keyword evidence="5" id="KW-0067">ATP-binding</keyword>
<dbReference type="EMBL" id="CAJVPY010000186">
    <property type="protein sequence ID" value="CAG8456430.1"/>
    <property type="molecule type" value="Genomic_DNA"/>
</dbReference>
<dbReference type="GO" id="GO:0003724">
    <property type="term" value="F:RNA helicase activity"/>
    <property type="evidence" value="ECO:0007669"/>
    <property type="project" value="UniProtKB-EC"/>
</dbReference>
<dbReference type="Gene3D" id="3.40.50.300">
    <property type="entry name" value="P-loop containing nucleotide triphosphate hydrolases"/>
    <property type="match status" value="2"/>
</dbReference>
<dbReference type="SUPFAM" id="SSF52540">
    <property type="entry name" value="P-loop containing nucleoside triphosphate hydrolases"/>
    <property type="match status" value="2"/>
</dbReference>
<dbReference type="Proteomes" id="UP000789405">
    <property type="component" value="Unassembled WGS sequence"/>
</dbReference>
<sequence length="828" mass="92386">MNSKKPSKPFAFGFVHGSASKPKSLLDPEEQTHKKPTTLDYFSEEDSQPKKRKLIKLEDDLDEGFDKQDKLSNVNEDYVGDLEDDRPPPPRTSTGIQGFVPQGFSFNKGFTNVHEVTSDTKLDDVQKDDEIDDPLDAFMLDIDNQVQKESQNKSLQEKIRRDDIEDEDFVESYVNHMKKKGIEVGKSQRPIEKDENVNSDEEVYATARAIDAQLEYDSDDNPIVEQKRKDIEPLPAVDHSQIEYPEIEKFFYEEHLDIAGLSDERVKEIRRELDMHVSGADVAKPCISFAHFGFDEALLNVIIKHGYSEPTGIQKQAVPVAMSGRDIIGIAKTGSGKTAAFIWPMLIHIMDQEELQKGEGPIGLILAPTRELASQIYTEAKKFAKSYGLRNGIKNDAHTTLSAPSQILALPKCRVAAVYGGASKMDQFKELRPGGIEILVGTPGRLIDMVKMKATNFRRVSFLVLDEADRMFDLGFEPQVRSICDNIRPDRQTLLFSATFPKKVEILAREVTTEPVRISIGSVGQANTDITQRIEILADDGYKWDWLMNHLVSFCVEGSVLIFVSRKDGVEALSNNLKQVNYECRFKFLFSKYLYFDDNHIFKTCTGGALHGDMMQADRDKVLKDFKNNKFPIMVATDVAARGLDIKAVKTVVNYDIARDIDSHVHRIGRTGRAGEKGTAYTLITQKEDKFAGDLVRNLEASGQQVPDALMNLAMQNSRFRKSRNMIRRGRGRSGGRGRGYGRGRGRGTNISNSNSIPLGGRAGIGSAGVQIPPPPQLNTDTSGHAGGKHPMNFQKASTADAELGLLRSSKSSTSSQSGNQKKRRWDS</sequence>
<dbReference type="SMART" id="SM00487">
    <property type="entry name" value="DEXDc"/>
    <property type="match status" value="1"/>
</dbReference>
<proteinExistence type="predicted"/>
<dbReference type="OrthoDB" id="196131at2759"/>
<evidence type="ECO:0000259" key="9">
    <source>
        <dbReference type="PROSITE" id="PS51194"/>
    </source>
</evidence>
<organism evidence="11 12">
    <name type="scientific">Dentiscutata erythropus</name>
    <dbReference type="NCBI Taxonomy" id="1348616"/>
    <lineage>
        <taxon>Eukaryota</taxon>
        <taxon>Fungi</taxon>
        <taxon>Fungi incertae sedis</taxon>
        <taxon>Mucoromycota</taxon>
        <taxon>Glomeromycotina</taxon>
        <taxon>Glomeromycetes</taxon>
        <taxon>Diversisporales</taxon>
        <taxon>Gigasporaceae</taxon>
        <taxon>Dentiscutata</taxon>
    </lineage>
</organism>
<dbReference type="PANTHER" id="PTHR47958">
    <property type="entry name" value="ATP-DEPENDENT RNA HELICASE DBP3"/>
    <property type="match status" value="1"/>
</dbReference>
<dbReference type="InterPro" id="IPR027417">
    <property type="entry name" value="P-loop_NTPase"/>
</dbReference>
<dbReference type="CDD" id="cd18787">
    <property type="entry name" value="SF2_C_DEAD"/>
    <property type="match status" value="1"/>
</dbReference>
<keyword evidence="4" id="KW-0347">Helicase</keyword>
<dbReference type="PROSITE" id="PS51192">
    <property type="entry name" value="HELICASE_ATP_BIND_1"/>
    <property type="match status" value="1"/>
</dbReference>
<dbReference type="PROSITE" id="PS51194">
    <property type="entry name" value="HELICASE_CTER"/>
    <property type="match status" value="1"/>
</dbReference>
<dbReference type="EC" id="3.6.4.13" evidence="1"/>
<feature type="compositionally biased region" description="Low complexity" evidence="7">
    <location>
        <begin position="809"/>
        <end position="818"/>
    </location>
</feature>
<feature type="short sequence motif" description="Q motif" evidence="6">
    <location>
        <begin position="287"/>
        <end position="315"/>
    </location>
</feature>
<dbReference type="Pfam" id="PF00271">
    <property type="entry name" value="Helicase_C"/>
    <property type="match status" value="1"/>
</dbReference>
<feature type="compositionally biased region" description="Basic residues" evidence="7">
    <location>
        <begin position="724"/>
        <end position="746"/>
    </location>
</feature>
<evidence type="ECO:0000256" key="3">
    <source>
        <dbReference type="ARBA" id="ARBA00022801"/>
    </source>
</evidence>
<feature type="compositionally biased region" description="Basic and acidic residues" evidence="7">
    <location>
        <begin position="24"/>
        <end position="33"/>
    </location>
</feature>
<accession>A0A9N8YZP0</accession>
<feature type="domain" description="DEAD-box RNA helicase Q" evidence="10">
    <location>
        <begin position="287"/>
        <end position="315"/>
    </location>
</feature>
<dbReference type="AlphaFoldDB" id="A0A9N8YZP0"/>
<dbReference type="GO" id="GO:0003676">
    <property type="term" value="F:nucleic acid binding"/>
    <property type="evidence" value="ECO:0007669"/>
    <property type="project" value="InterPro"/>
</dbReference>
<evidence type="ECO:0000313" key="11">
    <source>
        <dbReference type="EMBL" id="CAG8456430.1"/>
    </source>
</evidence>
<reference evidence="11" key="1">
    <citation type="submission" date="2021-06" db="EMBL/GenBank/DDBJ databases">
        <authorList>
            <person name="Kallberg Y."/>
            <person name="Tangrot J."/>
            <person name="Rosling A."/>
        </authorList>
    </citation>
    <scope>NUCLEOTIDE SEQUENCE</scope>
    <source>
        <strain evidence="11">MA453B</strain>
    </source>
</reference>
<evidence type="ECO:0000256" key="1">
    <source>
        <dbReference type="ARBA" id="ARBA00012552"/>
    </source>
</evidence>
<feature type="domain" description="Helicase C-terminal" evidence="9">
    <location>
        <begin position="547"/>
        <end position="714"/>
    </location>
</feature>
<evidence type="ECO:0000256" key="5">
    <source>
        <dbReference type="ARBA" id="ARBA00022840"/>
    </source>
</evidence>
<feature type="region of interest" description="Disordered" evidence="7">
    <location>
        <begin position="724"/>
        <end position="828"/>
    </location>
</feature>
<comment type="caution">
    <text evidence="11">The sequence shown here is derived from an EMBL/GenBank/DDBJ whole genome shotgun (WGS) entry which is preliminary data.</text>
</comment>
<evidence type="ECO:0000256" key="7">
    <source>
        <dbReference type="SAM" id="MobiDB-lite"/>
    </source>
</evidence>
<keyword evidence="12" id="KW-1185">Reference proteome</keyword>
<dbReference type="InterPro" id="IPR001650">
    <property type="entry name" value="Helicase_C-like"/>
</dbReference>
<evidence type="ECO:0000256" key="2">
    <source>
        <dbReference type="ARBA" id="ARBA00022741"/>
    </source>
</evidence>
<dbReference type="InterPro" id="IPR014014">
    <property type="entry name" value="RNA_helicase_DEAD_Q_motif"/>
</dbReference>
<keyword evidence="3" id="KW-0378">Hydrolase</keyword>
<evidence type="ECO:0000259" key="8">
    <source>
        <dbReference type="PROSITE" id="PS51192"/>
    </source>
</evidence>
<dbReference type="PROSITE" id="PS51195">
    <property type="entry name" value="Q_MOTIF"/>
    <property type="match status" value="1"/>
</dbReference>
<evidence type="ECO:0000259" key="10">
    <source>
        <dbReference type="PROSITE" id="PS51195"/>
    </source>
</evidence>
<gene>
    <name evidence="11" type="ORF">DERYTH_LOCUS790</name>
</gene>
<name>A0A9N8YZP0_9GLOM</name>
<evidence type="ECO:0000313" key="12">
    <source>
        <dbReference type="Proteomes" id="UP000789405"/>
    </source>
</evidence>
<feature type="domain" description="Helicase ATP-binding" evidence="8">
    <location>
        <begin position="318"/>
        <end position="518"/>
    </location>
</feature>
<evidence type="ECO:0000256" key="4">
    <source>
        <dbReference type="ARBA" id="ARBA00022806"/>
    </source>
</evidence>
<keyword evidence="2" id="KW-0547">Nucleotide-binding</keyword>
<dbReference type="SMART" id="SM00490">
    <property type="entry name" value="HELICc"/>
    <property type="match status" value="1"/>
</dbReference>
<dbReference type="InterPro" id="IPR011545">
    <property type="entry name" value="DEAD/DEAH_box_helicase_dom"/>
</dbReference>
<feature type="region of interest" description="Disordered" evidence="7">
    <location>
        <begin position="1"/>
        <end position="100"/>
    </location>
</feature>
<dbReference type="InterPro" id="IPR000629">
    <property type="entry name" value="RNA-helicase_DEAD-box_CS"/>
</dbReference>
<dbReference type="Pfam" id="PF00270">
    <property type="entry name" value="DEAD"/>
    <property type="match status" value="1"/>
</dbReference>
<dbReference type="PROSITE" id="PS00039">
    <property type="entry name" value="DEAD_ATP_HELICASE"/>
    <property type="match status" value="1"/>
</dbReference>
<dbReference type="InterPro" id="IPR014001">
    <property type="entry name" value="Helicase_ATP-bd"/>
</dbReference>
<evidence type="ECO:0000256" key="6">
    <source>
        <dbReference type="PROSITE-ProRule" id="PRU00552"/>
    </source>
</evidence>